<evidence type="ECO:0008006" key="3">
    <source>
        <dbReference type="Google" id="ProtNLM"/>
    </source>
</evidence>
<dbReference type="AlphaFoldDB" id="A0ABD3A0P1"/>
<evidence type="ECO:0000313" key="2">
    <source>
        <dbReference type="Proteomes" id="UP001630127"/>
    </source>
</evidence>
<name>A0ABD3A0P1_9GENT</name>
<comment type="caution">
    <text evidence="1">The sequence shown here is derived from an EMBL/GenBank/DDBJ whole genome shotgun (WGS) entry which is preliminary data.</text>
</comment>
<dbReference type="Proteomes" id="UP001630127">
    <property type="component" value="Unassembled WGS sequence"/>
</dbReference>
<sequence length="171" mass="19708">MNIFQFQKIEAEEIRIVQNVVEDWMKYDTAQKEKEGGSKREVKKGIRHDKSQFFDHNTIKLSIGVTKDAQSERIGVGIAAWNVDKKMLEVWTLIKNCKKDNNQDIVEDIRLAMIKARNSGRREVVIEANNNFLISKIATKVLHHAKLVTLIEDILVLSSIYQLCSFSYSIN</sequence>
<gene>
    <name evidence="1" type="ORF">ACH5RR_013196</name>
</gene>
<reference evidence="1 2" key="1">
    <citation type="submission" date="2024-11" db="EMBL/GenBank/DDBJ databases">
        <title>A near-complete genome assembly of Cinchona calisaya.</title>
        <authorList>
            <person name="Lian D.C."/>
            <person name="Zhao X.W."/>
            <person name="Wei L."/>
        </authorList>
    </citation>
    <scope>NUCLEOTIDE SEQUENCE [LARGE SCALE GENOMIC DNA]</scope>
    <source>
        <tissue evidence="1">Nenye</tissue>
    </source>
</reference>
<proteinExistence type="predicted"/>
<evidence type="ECO:0000313" key="1">
    <source>
        <dbReference type="EMBL" id="KAL3524824.1"/>
    </source>
</evidence>
<organism evidence="1 2">
    <name type="scientific">Cinchona calisaya</name>
    <dbReference type="NCBI Taxonomy" id="153742"/>
    <lineage>
        <taxon>Eukaryota</taxon>
        <taxon>Viridiplantae</taxon>
        <taxon>Streptophyta</taxon>
        <taxon>Embryophyta</taxon>
        <taxon>Tracheophyta</taxon>
        <taxon>Spermatophyta</taxon>
        <taxon>Magnoliopsida</taxon>
        <taxon>eudicotyledons</taxon>
        <taxon>Gunneridae</taxon>
        <taxon>Pentapetalae</taxon>
        <taxon>asterids</taxon>
        <taxon>lamiids</taxon>
        <taxon>Gentianales</taxon>
        <taxon>Rubiaceae</taxon>
        <taxon>Cinchonoideae</taxon>
        <taxon>Cinchoneae</taxon>
        <taxon>Cinchona</taxon>
    </lineage>
</organism>
<keyword evidence="2" id="KW-1185">Reference proteome</keyword>
<dbReference type="EMBL" id="JBJUIK010000006">
    <property type="protein sequence ID" value="KAL3524824.1"/>
    <property type="molecule type" value="Genomic_DNA"/>
</dbReference>
<protein>
    <recommendedName>
        <fullName evidence="3">RNase H type-1 domain-containing protein</fullName>
    </recommendedName>
</protein>
<accession>A0ABD3A0P1</accession>